<reference evidence="7" key="1">
    <citation type="submission" date="2022-10" db="EMBL/GenBank/DDBJ databases">
        <title>The complete genomes of actinobacterial strains from the NBC collection.</title>
        <authorList>
            <person name="Joergensen T.S."/>
            <person name="Alvarez Arevalo M."/>
            <person name="Sterndorff E.B."/>
            <person name="Faurdal D."/>
            <person name="Vuksanovic O."/>
            <person name="Mourched A.-S."/>
            <person name="Charusanti P."/>
            <person name="Shaw S."/>
            <person name="Blin K."/>
            <person name="Weber T."/>
        </authorList>
    </citation>
    <scope>NUCLEOTIDE SEQUENCE</scope>
    <source>
        <strain evidence="7">NBC_01482</strain>
    </source>
</reference>
<sequence>MTDDDPLRTRREVATPATVELAAVGFEDAVEIGRGGFGVVYRCRQVALDRTVAVKVLTAELDEDNRARFVREQRAMGRLTGHPNIVTVLEAGATASGRPYLVMPYHRLDSLEVWIRRHGPLPLEKVLRMGVKIAGALELAHGLGIVHRDVKPGNILLTDFGEPALTDFGIAHVTGGFRTAEGIVTGSPAFTAPEVLDGDGPTAAADVYGLGATLFCALTGHAAFQRRSGENVVAQFLRITSQPMPDLRDSGIPDDVSALVETAMSRDPHERPSAAGLGESIRQAQQRHGFSVGETGRQDDSILERRHRDPPTRGRRPLPAAGTVDSGGNLPLELTSFVGRRTELSAVKNLLSTSRLVTFTGVGGVGKTRLALRAASQAQRDFADGVWLVELAEVSDAALLVDVVAATLGLRDEAPGRLRDVLVKFLGSRQILLVLDNCEHMVEAVAKLSEALLRTCPELRILATSREALNIEGEAVLRVSPLTVPDQDRDPTLTGLPRFDAVTLFADRAAAAVPGFELDENNKAAVTRICARLDGLPLAIELAAARMRAMSPEQVLQRLDDRFALLTRGSRTAPTRQQTLRWCVDWGYELCTPAEQRLWARLSVFAVSCELDAVEQVCGVGLAPHSPLDVLSSLVDKSILIREESHTIVRFRMLETMRDYGRQRLRESGEDTELRRRHRDWYQKLALDAQAGWISDRQSYWITRLERELPNLRDALESCLSEDTDEAAEAGLRTAAALHEFWVLRGMYGEGRTWLDRVLAHPGAQSIPDRISALRAACEVAAPQGDFQAAAALLEEGRLLAQQASTPAIQGQLAYAAGIIALASGAAADASPALERSVELLGSNQTGELYISSLTILAWSYELRGQMTRATEHYRRLLSITEAQGELLYRSAALRGLGVSAWLQGERDRAQRLLEAALRINRRPNSPVFTAFSLEALAWTTVDKGDAQRAAVLMGAAQGKWLVGSSVRAVLRNMSRFHEECERTTRQTLGTRRFDAAVKQGRDMGMDAAIAYALGEQPTDAAPASGASAKLTKRERQVAELVAQGLSNKQIAAELVIAQRTAEGHVEHILTKLGFNSRAQIAAWTADQTKQN</sequence>
<dbReference type="InterPro" id="IPR016032">
    <property type="entry name" value="Sig_transdc_resp-reg_C-effctor"/>
</dbReference>
<keyword evidence="7" id="KW-0808">Transferase</keyword>
<gene>
    <name evidence="7" type="ORF">OG563_34770</name>
</gene>
<dbReference type="SMART" id="SM00220">
    <property type="entry name" value="S_TKc"/>
    <property type="match status" value="1"/>
</dbReference>
<dbReference type="Pfam" id="PF00069">
    <property type="entry name" value="Pkinase"/>
    <property type="match status" value="1"/>
</dbReference>
<feature type="domain" description="HTH luxR-type" evidence="6">
    <location>
        <begin position="1024"/>
        <end position="1089"/>
    </location>
</feature>
<dbReference type="PROSITE" id="PS00108">
    <property type="entry name" value="PROTEIN_KINASE_ST"/>
    <property type="match status" value="1"/>
</dbReference>
<dbReference type="EMBL" id="CP109441">
    <property type="protein sequence ID" value="WUV44298.1"/>
    <property type="molecule type" value="Genomic_DNA"/>
</dbReference>
<dbReference type="PROSITE" id="PS50011">
    <property type="entry name" value="PROTEIN_KINASE_DOM"/>
    <property type="match status" value="1"/>
</dbReference>
<keyword evidence="1 3" id="KW-0547">Nucleotide-binding</keyword>
<evidence type="ECO:0000256" key="2">
    <source>
        <dbReference type="ARBA" id="ARBA00022840"/>
    </source>
</evidence>
<evidence type="ECO:0000259" key="5">
    <source>
        <dbReference type="PROSITE" id="PS50011"/>
    </source>
</evidence>
<dbReference type="PANTHER" id="PTHR47691">
    <property type="entry name" value="REGULATOR-RELATED"/>
    <property type="match status" value="1"/>
</dbReference>
<dbReference type="InterPro" id="IPR011990">
    <property type="entry name" value="TPR-like_helical_dom_sf"/>
</dbReference>
<dbReference type="PROSITE" id="PS50043">
    <property type="entry name" value="HTH_LUXR_2"/>
    <property type="match status" value="1"/>
</dbReference>
<dbReference type="InterPro" id="IPR019734">
    <property type="entry name" value="TPR_rpt"/>
</dbReference>
<evidence type="ECO:0000256" key="1">
    <source>
        <dbReference type="ARBA" id="ARBA00022741"/>
    </source>
</evidence>
<dbReference type="InterPro" id="IPR008271">
    <property type="entry name" value="Ser/Thr_kinase_AS"/>
</dbReference>
<feature type="compositionally biased region" description="Basic and acidic residues" evidence="4">
    <location>
        <begin position="296"/>
        <end position="312"/>
    </location>
</feature>
<dbReference type="InterPro" id="IPR049945">
    <property type="entry name" value="AAA_22"/>
</dbReference>
<dbReference type="CDD" id="cd06170">
    <property type="entry name" value="LuxR_C_like"/>
    <property type="match status" value="1"/>
</dbReference>
<dbReference type="Gene3D" id="1.25.40.10">
    <property type="entry name" value="Tetratricopeptide repeat domain"/>
    <property type="match status" value="1"/>
</dbReference>
<dbReference type="SUPFAM" id="SSF48452">
    <property type="entry name" value="TPR-like"/>
    <property type="match status" value="1"/>
</dbReference>
<keyword evidence="2 3" id="KW-0067">ATP-binding</keyword>
<keyword evidence="8" id="KW-1185">Reference proteome</keyword>
<dbReference type="Gene3D" id="3.40.50.300">
    <property type="entry name" value="P-loop containing nucleotide triphosphate hydrolases"/>
    <property type="match status" value="1"/>
</dbReference>
<dbReference type="CDD" id="cd14014">
    <property type="entry name" value="STKc_PknB_like"/>
    <property type="match status" value="1"/>
</dbReference>
<evidence type="ECO:0000256" key="4">
    <source>
        <dbReference type="SAM" id="MobiDB-lite"/>
    </source>
</evidence>
<dbReference type="PANTHER" id="PTHR47691:SF3">
    <property type="entry name" value="HTH-TYPE TRANSCRIPTIONAL REGULATOR RV0890C-RELATED"/>
    <property type="match status" value="1"/>
</dbReference>
<dbReference type="InterPro" id="IPR058852">
    <property type="entry name" value="HTH_77"/>
</dbReference>
<keyword evidence="7" id="KW-0418">Kinase</keyword>
<dbReference type="Gene3D" id="1.10.510.10">
    <property type="entry name" value="Transferase(Phosphotransferase) domain 1"/>
    <property type="match status" value="1"/>
</dbReference>
<dbReference type="InterPro" id="IPR000719">
    <property type="entry name" value="Prot_kinase_dom"/>
</dbReference>
<dbReference type="InterPro" id="IPR027417">
    <property type="entry name" value="P-loop_NTPase"/>
</dbReference>
<dbReference type="Pfam" id="PF00196">
    <property type="entry name" value="GerE"/>
    <property type="match status" value="1"/>
</dbReference>
<dbReference type="InterPro" id="IPR000792">
    <property type="entry name" value="Tscrpt_reg_LuxR_C"/>
</dbReference>
<dbReference type="GO" id="GO:0016301">
    <property type="term" value="F:kinase activity"/>
    <property type="evidence" value="ECO:0007669"/>
    <property type="project" value="UniProtKB-KW"/>
</dbReference>
<name>A0ABZ1YMP9_9NOCA</name>
<dbReference type="SUPFAM" id="SSF46894">
    <property type="entry name" value="C-terminal effector domain of the bipartite response regulators"/>
    <property type="match status" value="1"/>
</dbReference>
<protein>
    <submittedName>
        <fullName evidence="7">Protein kinase</fullName>
    </submittedName>
</protein>
<dbReference type="Pfam" id="PF13401">
    <property type="entry name" value="AAA_22"/>
    <property type="match status" value="1"/>
</dbReference>
<feature type="region of interest" description="Disordered" evidence="4">
    <location>
        <begin position="281"/>
        <end position="325"/>
    </location>
</feature>
<dbReference type="PRINTS" id="PR00364">
    <property type="entry name" value="DISEASERSIST"/>
</dbReference>
<dbReference type="Pfam" id="PF25872">
    <property type="entry name" value="HTH_77"/>
    <property type="match status" value="1"/>
</dbReference>
<organism evidence="7 8">
    <name type="scientific">Nocardia vinacea</name>
    <dbReference type="NCBI Taxonomy" id="96468"/>
    <lineage>
        <taxon>Bacteria</taxon>
        <taxon>Bacillati</taxon>
        <taxon>Actinomycetota</taxon>
        <taxon>Actinomycetes</taxon>
        <taxon>Mycobacteriales</taxon>
        <taxon>Nocardiaceae</taxon>
        <taxon>Nocardia</taxon>
    </lineage>
</organism>
<dbReference type="InterPro" id="IPR011009">
    <property type="entry name" value="Kinase-like_dom_sf"/>
</dbReference>
<dbReference type="PRINTS" id="PR00038">
    <property type="entry name" value="HTHLUXR"/>
</dbReference>
<dbReference type="Gene3D" id="1.10.10.10">
    <property type="entry name" value="Winged helix-like DNA-binding domain superfamily/Winged helix DNA-binding domain"/>
    <property type="match status" value="1"/>
</dbReference>
<evidence type="ECO:0000256" key="3">
    <source>
        <dbReference type="PROSITE-ProRule" id="PRU10141"/>
    </source>
</evidence>
<dbReference type="InterPro" id="IPR017441">
    <property type="entry name" value="Protein_kinase_ATP_BS"/>
</dbReference>
<evidence type="ECO:0000313" key="8">
    <source>
        <dbReference type="Proteomes" id="UP001432062"/>
    </source>
</evidence>
<dbReference type="SUPFAM" id="SSF52540">
    <property type="entry name" value="P-loop containing nucleoside triphosphate hydrolases"/>
    <property type="match status" value="1"/>
</dbReference>
<feature type="binding site" evidence="3">
    <location>
        <position position="55"/>
    </location>
    <ligand>
        <name>ATP</name>
        <dbReference type="ChEBI" id="CHEBI:30616"/>
    </ligand>
</feature>
<evidence type="ECO:0000313" key="7">
    <source>
        <dbReference type="EMBL" id="WUV44298.1"/>
    </source>
</evidence>
<dbReference type="Gene3D" id="3.30.200.20">
    <property type="entry name" value="Phosphorylase Kinase, domain 1"/>
    <property type="match status" value="1"/>
</dbReference>
<accession>A0ABZ1YMP9</accession>
<dbReference type="SUPFAM" id="SSF56112">
    <property type="entry name" value="Protein kinase-like (PK-like)"/>
    <property type="match status" value="1"/>
</dbReference>
<dbReference type="RefSeq" id="WP_329407194.1">
    <property type="nucleotide sequence ID" value="NZ_CP109441.1"/>
</dbReference>
<dbReference type="SMART" id="SM00421">
    <property type="entry name" value="HTH_LUXR"/>
    <property type="match status" value="1"/>
</dbReference>
<dbReference type="Pfam" id="PF13176">
    <property type="entry name" value="TPR_7"/>
    <property type="match status" value="1"/>
</dbReference>
<dbReference type="Proteomes" id="UP001432062">
    <property type="component" value="Chromosome"/>
</dbReference>
<evidence type="ECO:0000259" key="6">
    <source>
        <dbReference type="PROSITE" id="PS50043"/>
    </source>
</evidence>
<feature type="domain" description="Protein kinase" evidence="5">
    <location>
        <begin position="26"/>
        <end position="291"/>
    </location>
</feature>
<dbReference type="PROSITE" id="PS00107">
    <property type="entry name" value="PROTEIN_KINASE_ATP"/>
    <property type="match status" value="1"/>
</dbReference>
<dbReference type="InterPro" id="IPR036388">
    <property type="entry name" value="WH-like_DNA-bd_sf"/>
</dbReference>
<proteinExistence type="predicted"/>